<feature type="region of interest" description="Disordered" evidence="1">
    <location>
        <begin position="93"/>
        <end position="112"/>
    </location>
</feature>
<evidence type="ECO:0000313" key="2">
    <source>
        <dbReference type="EMBL" id="QDV07827.1"/>
    </source>
</evidence>
<sequence>MPASELKSEASLDELVFQYLEAHDRSREHARRFLDEHRRTASDHGRALESAIQKLSEVGLLDDVEAVRDWVVADYSIERRLGRGGMGDVFLARPVGGGPPRRAEALAPRALP</sequence>
<dbReference type="AlphaFoldDB" id="A0A518EUQ6"/>
<dbReference type="RefSeq" id="WP_419190266.1">
    <property type="nucleotide sequence ID" value="NZ_CP036434.1"/>
</dbReference>
<dbReference type="EMBL" id="CP036434">
    <property type="protein sequence ID" value="QDV07827.1"/>
    <property type="molecule type" value="Genomic_DNA"/>
</dbReference>
<protein>
    <submittedName>
        <fullName evidence="2">Uncharacterized protein</fullName>
    </submittedName>
</protein>
<accession>A0A518EUQ6</accession>
<name>A0A518EUQ6_9BACT</name>
<proteinExistence type="predicted"/>
<reference evidence="2 3" key="1">
    <citation type="submission" date="2019-02" db="EMBL/GenBank/DDBJ databases">
        <title>Deep-cultivation of Planctomycetes and their phenomic and genomic characterization uncovers novel biology.</title>
        <authorList>
            <person name="Wiegand S."/>
            <person name="Jogler M."/>
            <person name="Boedeker C."/>
            <person name="Pinto D."/>
            <person name="Vollmers J."/>
            <person name="Rivas-Marin E."/>
            <person name="Kohn T."/>
            <person name="Peeters S.H."/>
            <person name="Heuer A."/>
            <person name="Rast P."/>
            <person name="Oberbeckmann S."/>
            <person name="Bunk B."/>
            <person name="Jeske O."/>
            <person name="Meyerdierks A."/>
            <person name="Storesund J.E."/>
            <person name="Kallscheuer N."/>
            <person name="Luecker S."/>
            <person name="Lage O.M."/>
            <person name="Pohl T."/>
            <person name="Merkel B.J."/>
            <person name="Hornburger P."/>
            <person name="Mueller R.-W."/>
            <person name="Bruemmer F."/>
            <person name="Labrenz M."/>
            <person name="Spormann A.M."/>
            <person name="Op den Camp H."/>
            <person name="Overmann J."/>
            <person name="Amann R."/>
            <person name="Jetten M.S.M."/>
            <person name="Mascher T."/>
            <person name="Medema M.H."/>
            <person name="Devos D.P."/>
            <person name="Kaster A.-K."/>
            <person name="Ovreas L."/>
            <person name="Rohde M."/>
            <person name="Galperin M.Y."/>
            <person name="Jogler C."/>
        </authorList>
    </citation>
    <scope>NUCLEOTIDE SEQUENCE [LARGE SCALE GENOMIC DNA]</scope>
    <source>
        <strain evidence="2 3">Poly30</strain>
    </source>
</reference>
<dbReference type="Gene3D" id="3.30.200.20">
    <property type="entry name" value="Phosphorylase Kinase, domain 1"/>
    <property type="match status" value="1"/>
</dbReference>
<evidence type="ECO:0000256" key="1">
    <source>
        <dbReference type="SAM" id="MobiDB-lite"/>
    </source>
</evidence>
<gene>
    <name evidence="2" type="ORF">Poly30_33600</name>
</gene>
<evidence type="ECO:0000313" key="3">
    <source>
        <dbReference type="Proteomes" id="UP000320390"/>
    </source>
</evidence>
<dbReference type="Proteomes" id="UP000320390">
    <property type="component" value="Chromosome"/>
</dbReference>
<organism evidence="2 3">
    <name type="scientific">Saltatorellus ferox</name>
    <dbReference type="NCBI Taxonomy" id="2528018"/>
    <lineage>
        <taxon>Bacteria</taxon>
        <taxon>Pseudomonadati</taxon>
        <taxon>Planctomycetota</taxon>
        <taxon>Planctomycetia</taxon>
        <taxon>Planctomycetia incertae sedis</taxon>
        <taxon>Saltatorellus</taxon>
    </lineage>
</organism>
<keyword evidence="3" id="KW-1185">Reference proteome</keyword>